<dbReference type="InterPro" id="IPR003439">
    <property type="entry name" value="ABC_transporter-like_ATP-bd"/>
</dbReference>
<dbReference type="PANTHER" id="PTHR42939:SF1">
    <property type="entry name" value="ABC TRANSPORTER ATP-BINDING PROTEIN ALBC-RELATED"/>
    <property type="match status" value="1"/>
</dbReference>
<dbReference type="AlphaFoldDB" id="A0A6N8HV87"/>
<dbReference type="EMBL" id="VWXL01000010">
    <property type="protein sequence ID" value="MVB09589.1"/>
    <property type="molecule type" value="Genomic_DNA"/>
</dbReference>
<evidence type="ECO:0000313" key="7">
    <source>
        <dbReference type="Proteomes" id="UP000469440"/>
    </source>
</evidence>
<dbReference type="Proteomes" id="UP000515909">
    <property type="component" value="Chromosome"/>
</dbReference>
<dbReference type="GO" id="GO:0005524">
    <property type="term" value="F:ATP binding"/>
    <property type="evidence" value="ECO:0007669"/>
    <property type="project" value="UniProtKB-KW"/>
</dbReference>
<name>A0A6N8HV87_9FIRM</name>
<dbReference type="Proteomes" id="UP000469440">
    <property type="component" value="Unassembled WGS sequence"/>
</dbReference>
<evidence type="ECO:0000313" key="8">
    <source>
        <dbReference type="Proteomes" id="UP000515909"/>
    </source>
</evidence>
<sequence>MIEVQNLTKKFGAKAALDNVNFTIGGGSVFGLVGSNGAGKSTFLRTCAGIYFPDGGNVLVDGKAPFENAEVKSKICFIPDYPYFLPQATLSDMAKFYSGIYPKWDAARFEDLCKLFPVGKKERITNFSKGMQRQAALICAFAARPEYLLMDEIFDGLDPVMRQLLKKLICEEVSEHNLTVIIASHNLRELEDLCDHVGLFHKGGILFEKDIDALRLGVCKVQAAFRPMPERSAFEPMEILEWETRGSLLNLVVRGGRDEVLEKLNSLNPIFAEALPLTLEEVFISEMEVAGYDINNILS</sequence>
<keyword evidence="2" id="KW-0547">Nucleotide-binding</keyword>
<dbReference type="InterPro" id="IPR003593">
    <property type="entry name" value="AAA+_ATPase"/>
</dbReference>
<keyword evidence="3 5" id="KW-0067">ATP-binding</keyword>
<feature type="domain" description="ABC transporter" evidence="4">
    <location>
        <begin position="2"/>
        <end position="227"/>
    </location>
</feature>
<dbReference type="KEGG" id="cfem:HCR03_15380"/>
<protein>
    <submittedName>
        <fullName evidence="5 6">ABC transporter ATP-binding protein</fullName>
    </submittedName>
</protein>
<evidence type="ECO:0000313" key="5">
    <source>
        <dbReference type="EMBL" id="MVB09589.1"/>
    </source>
</evidence>
<reference evidence="5 7" key="1">
    <citation type="submission" date="2019-09" db="EMBL/GenBank/DDBJ databases">
        <title>Genome sequence of Clostridium sp. EA1.</title>
        <authorList>
            <person name="Poehlein A."/>
            <person name="Bengelsdorf F.R."/>
            <person name="Daniel R."/>
        </authorList>
    </citation>
    <scope>NUCLEOTIDE SEQUENCE [LARGE SCALE GENOMIC DNA]</scope>
    <source>
        <strain evidence="5 7">EA1</strain>
    </source>
</reference>
<dbReference type="PANTHER" id="PTHR42939">
    <property type="entry name" value="ABC TRANSPORTER ATP-BINDING PROTEIN ALBC-RELATED"/>
    <property type="match status" value="1"/>
</dbReference>
<dbReference type="CDD" id="cd03230">
    <property type="entry name" value="ABC_DR_subfamily_A"/>
    <property type="match status" value="1"/>
</dbReference>
<dbReference type="InterPro" id="IPR051782">
    <property type="entry name" value="ABC_Transporter_VariousFunc"/>
</dbReference>
<accession>A0A6N8HV87</accession>
<keyword evidence="1" id="KW-0813">Transport</keyword>
<accession>A0A7G8T8X3</accession>
<dbReference type="InterPro" id="IPR027417">
    <property type="entry name" value="P-loop_NTPase"/>
</dbReference>
<dbReference type="GO" id="GO:0016887">
    <property type="term" value="F:ATP hydrolysis activity"/>
    <property type="evidence" value="ECO:0007669"/>
    <property type="project" value="InterPro"/>
</dbReference>
<dbReference type="SUPFAM" id="SSF52540">
    <property type="entry name" value="P-loop containing nucleoside triphosphate hydrolases"/>
    <property type="match status" value="1"/>
</dbReference>
<gene>
    <name evidence="5" type="primary">ytrB_1</name>
    <name evidence="5" type="ORF">CAFE_02460</name>
    <name evidence="6" type="ORF">HCR03_15380</name>
</gene>
<reference evidence="6 8" key="2">
    <citation type="submission" date="2020-08" db="EMBL/GenBank/DDBJ databases">
        <title>The isolate Caproiciproducens sp. 7D4C2 produces n-caproate at mildly acidic conditions from hexoses: genome and rBOX comparison with related strains and chain-elongating bacteria.</title>
        <authorList>
            <person name="Esquivel-Elizondo S."/>
            <person name="Bagci C."/>
            <person name="Temovska M."/>
            <person name="Jeon B.S."/>
            <person name="Bessarab I."/>
            <person name="Williams R.B.H."/>
            <person name="Huson D.H."/>
            <person name="Angenent L.T."/>
        </authorList>
    </citation>
    <scope>NUCLEOTIDE SEQUENCE [LARGE SCALE GENOMIC DNA]</scope>
    <source>
        <strain evidence="6 8">7D4C2</strain>
    </source>
</reference>
<evidence type="ECO:0000256" key="3">
    <source>
        <dbReference type="ARBA" id="ARBA00022840"/>
    </source>
</evidence>
<dbReference type="OrthoDB" id="9804819at2"/>
<keyword evidence="7" id="KW-1185">Reference proteome</keyword>
<dbReference type="Pfam" id="PF00005">
    <property type="entry name" value="ABC_tran"/>
    <property type="match status" value="1"/>
</dbReference>
<dbReference type="PROSITE" id="PS50893">
    <property type="entry name" value="ABC_TRANSPORTER_2"/>
    <property type="match status" value="1"/>
</dbReference>
<dbReference type="EMBL" id="CP060286">
    <property type="protein sequence ID" value="QNK40064.1"/>
    <property type="molecule type" value="Genomic_DNA"/>
</dbReference>
<organism evidence="5 7">
    <name type="scientific">Caproicibacter fermentans</name>
    <dbReference type="NCBI Taxonomy" id="2576756"/>
    <lineage>
        <taxon>Bacteria</taxon>
        <taxon>Bacillati</taxon>
        <taxon>Bacillota</taxon>
        <taxon>Clostridia</taxon>
        <taxon>Eubacteriales</taxon>
        <taxon>Acutalibacteraceae</taxon>
        <taxon>Caproicibacter</taxon>
    </lineage>
</organism>
<evidence type="ECO:0000259" key="4">
    <source>
        <dbReference type="PROSITE" id="PS50893"/>
    </source>
</evidence>
<evidence type="ECO:0000256" key="1">
    <source>
        <dbReference type="ARBA" id="ARBA00022448"/>
    </source>
</evidence>
<dbReference type="SMART" id="SM00382">
    <property type="entry name" value="AAA"/>
    <property type="match status" value="1"/>
</dbReference>
<dbReference type="Gene3D" id="3.40.50.300">
    <property type="entry name" value="P-loop containing nucleotide triphosphate hydrolases"/>
    <property type="match status" value="1"/>
</dbReference>
<proteinExistence type="predicted"/>
<dbReference type="RefSeq" id="WP_066645386.1">
    <property type="nucleotide sequence ID" value="NZ_CP060286.1"/>
</dbReference>
<evidence type="ECO:0000313" key="6">
    <source>
        <dbReference type="EMBL" id="QNK40064.1"/>
    </source>
</evidence>
<evidence type="ECO:0000256" key="2">
    <source>
        <dbReference type="ARBA" id="ARBA00022741"/>
    </source>
</evidence>